<sequence>MGFFLLALLSLPIFTIYYVYIKFIRTPLEIQRHFRQQGIGGPSYNPISGNSGELQCLMMAENKLSSKAESFNNDQVVQKVMPHYYFWSKIYGDQFLYWFGTKPRLAITDPDMIKEILLNTSGLFPKARVSHLVMSLFGEASLIFLEGEQWTAHRKIAMQAFHMERIKELVPEIVASIKRFLDEIEANIGKENRLELDVFKEFNNLSADVISRIAFGSNFEEGKRVFELQDQLGTIASKALQTAYVPGSRYLPTKTNRLTRKLQREMKETITKIIKMNKTSENPKALLSLLMAPYKTKGNVEKRLSFDDIIDECKTFYLTGKETTANLLTWVFVLLGSHQEWQEKAREEVLRVCGHEELPSAEHLSNFKMISIILNEALRLYPPG</sequence>
<evidence type="ECO:0000313" key="1">
    <source>
        <dbReference type="EMBL" id="KAI3737004.1"/>
    </source>
</evidence>
<reference evidence="2" key="1">
    <citation type="journal article" date="2022" name="Mol. Ecol. Resour.">
        <title>The genomes of chicory, endive, great burdock and yacon provide insights into Asteraceae palaeo-polyploidization history and plant inulin production.</title>
        <authorList>
            <person name="Fan W."/>
            <person name="Wang S."/>
            <person name="Wang H."/>
            <person name="Wang A."/>
            <person name="Jiang F."/>
            <person name="Liu H."/>
            <person name="Zhao H."/>
            <person name="Xu D."/>
            <person name="Zhang Y."/>
        </authorList>
    </citation>
    <scope>NUCLEOTIDE SEQUENCE [LARGE SCALE GENOMIC DNA]</scope>
    <source>
        <strain evidence="2">cv. Punajuju</strain>
    </source>
</reference>
<organism evidence="1 2">
    <name type="scientific">Cichorium intybus</name>
    <name type="common">Chicory</name>
    <dbReference type="NCBI Taxonomy" id="13427"/>
    <lineage>
        <taxon>Eukaryota</taxon>
        <taxon>Viridiplantae</taxon>
        <taxon>Streptophyta</taxon>
        <taxon>Embryophyta</taxon>
        <taxon>Tracheophyta</taxon>
        <taxon>Spermatophyta</taxon>
        <taxon>Magnoliopsida</taxon>
        <taxon>eudicotyledons</taxon>
        <taxon>Gunneridae</taxon>
        <taxon>Pentapetalae</taxon>
        <taxon>asterids</taxon>
        <taxon>campanulids</taxon>
        <taxon>Asterales</taxon>
        <taxon>Asteraceae</taxon>
        <taxon>Cichorioideae</taxon>
        <taxon>Cichorieae</taxon>
        <taxon>Cichoriinae</taxon>
        <taxon>Cichorium</taxon>
    </lineage>
</organism>
<protein>
    <submittedName>
        <fullName evidence="1">Uncharacterized protein</fullName>
    </submittedName>
</protein>
<accession>A0ACB9CRS3</accession>
<evidence type="ECO:0000313" key="2">
    <source>
        <dbReference type="Proteomes" id="UP001055811"/>
    </source>
</evidence>
<name>A0ACB9CRS3_CICIN</name>
<dbReference type="EMBL" id="CM042013">
    <property type="protein sequence ID" value="KAI3737004.1"/>
    <property type="molecule type" value="Genomic_DNA"/>
</dbReference>
<comment type="caution">
    <text evidence="1">The sequence shown here is derived from an EMBL/GenBank/DDBJ whole genome shotgun (WGS) entry which is preliminary data.</text>
</comment>
<reference evidence="1 2" key="2">
    <citation type="journal article" date="2022" name="Mol. Ecol. Resour.">
        <title>The genomes of chicory, endive, great burdock and yacon provide insights into Asteraceae paleo-polyploidization history and plant inulin production.</title>
        <authorList>
            <person name="Fan W."/>
            <person name="Wang S."/>
            <person name="Wang H."/>
            <person name="Wang A."/>
            <person name="Jiang F."/>
            <person name="Liu H."/>
            <person name="Zhao H."/>
            <person name="Xu D."/>
            <person name="Zhang Y."/>
        </authorList>
    </citation>
    <scope>NUCLEOTIDE SEQUENCE [LARGE SCALE GENOMIC DNA]</scope>
    <source>
        <strain evidence="2">cv. Punajuju</strain>
        <tissue evidence="1">Leaves</tissue>
    </source>
</reference>
<proteinExistence type="predicted"/>
<gene>
    <name evidence="1" type="ORF">L2E82_26996</name>
</gene>
<keyword evidence="2" id="KW-1185">Reference proteome</keyword>
<dbReference type="Proteomes" id="UP001055811">
    <property type="component" value="Linkage Group LG05"/>
</dbReference>